<dbReference type="RefSeq" id="WP_052393761.1">
    <property type="nucleotide sequence ID" value="NZ_AP018150.1"/>
</dbReference>
<dbReference type="Proteomes" id="UP000282597">
    <property type="component" value="Chromosome"/>
</dbReference>
<keyword evidence="1" id="KW-0620">Polyamine biosynthesis</keyword>
<evidence type="ECO:0000313" key="3">
    <source>
        <dbReference type="Proteomes" id="UP000282597"/>
    </source>
</evidence>
<evidence type="ECO:0000313" key="2">
    <source>
        <dbReference type="EMBL" id="BBE08868.1"/>
    </source>
</evidence>
<proteinExistence type="predicted"/>
<dbReference type="GO" id="GO:0006596">
    <property type="term" value="P:polyamine biosynthetic process"/>
    <property type="evidence" value="ECO:0007669"/>
    <property type="project" value="UniProtKB-KW"/>
</dbReference>
<dbReference type="Gene3D" id="3.40.50.150">
    <property type="entry name" value="Vaccinia Virus protein VP39"/>
    <property type="match status" value="1"/>
</dbReference>
<evidence type="ECO:0000256" key="1">
    <source>
        <dbReference type="ARBA" id="ARBA00023115"/>
    </source>
</evidence>
<dbReference type="AlphaFoldDB" id="A0A2Z6ETY7"/>
<dbReference type="EMBL" id="AP018150">
    <property type="protein sequence ID" value="BBE08868.1"/>
    <property type="molecule type" value="Genomic_DNA"/>
</dbReference>
<keyword evidence="3" id="KW-1185">Reference proteome</keyword>
<organism evidence="2 3">
    <name type="scientific">Mycoavidus cysteinexigens</name>
    <dbReference type="NCBI Taxonomy" id="1553431"/>
    <lineage>
        <taxon>Bacteria</taxon>
        <taxon>Pseudomonadati</taxon>
        <taxon>Pseudomonadota</taxon>
        <taxon>Betaproteobacteria</taxon>
        <taxon>Burkholderiales</taxon>
        <taxon>Burkholderiaceae</taxon>
        <taxon>Mycoavidus</taxon>
    </lineage>
</organism>
<dbReference type="PANTHER" id="PTHR43317">
    <property type="entry name" value="THERMOSPERMINE SYNTHASE ACAULIS5"/>
    <property type="match status" value="1"/>
</dbReference>
<dbReference type="InterPro" id="IPR029063">
    <property type="entry name" value="SAM-dependent_MTases_sf"/>
</dbReference>
<reference evidence="2 3" key="1">
    <citation type="journal article" date="2018" name="Microbes Environ.">
        <title>Comparative Genomic Insights into Endofungal Lifestyles of Two Bacterial Endosymbionts, Mycoavidus cysteinexigens and Burkholderia rhizoxinica.</title>
        <authorList>
            <person name="Sharmin D."/>
            <person name="Guo Y."/>
            <person name="Nishizawa T."/>
            <person name="Ohshima S."/>
            <person name="Sato Y."/>
            <person name="Takashima Y."/>
            <person name="Narisawa K."/>
            <person name="Ohta H."/>
        </authorList>
    </citation>
    <scope>NUCLEOTIDE SEQUENCE [LARGE SCALE GENOMIC DNA]</scope>
    <source>
        <strain evidence="2 3">B1-EB</strain>
    </source>
</reference>
<sequence length="265" mass="29262">MTNSNKPSLRDKHTPHFAPVNFSEAAGVRYLHLGSEWVQGAMRLRAPMRLELEYAQQMMAWLLFLDPPAQIVQLGLGAASLTKFCYHYCPASQVMAIELNPAVVLAARAMFELPPNDARLSVIEADAWDFVRDASHYGTIGAMQVDLYDATASGPVLGNTAFYRACRACLTAPAILTVNLFGDHPSFARNMRSLNEAFAGRVIALPSIHDGNRVALAFNGPPLAFDWNALTIHARSIEKKWRLPARAWLSALSEVVEIQHNTFSI</sequence>
<dbReference type="PANTHER" id="PTHR43317:SF1">
    <property type="entry name" value="THERMOSPERMINE SYNTHASE ACAULIS5"/>
    <property type="match status" value="1"/>
</dbReference>
<dbReference type="SUPFAM" id="SSF53335">
    <property type="entry name" value="S-adenosyl-L-methionine-dependent methyltransferases"/>
    <property type="match status" value="1"/>
</dbReference>
<dbReference type="KEGG" id="mcys:MCB1EB_0707"/>
<accession>A0A2Z6ETY7</accession>
<protein>
    <submittedName>
        <fullName evidence="2">Spermidine synthase</fullName>
    </submittedName>
</protein>
<gene>
    <name evidence="2" type="ORF">MCB1EB_0707</name>
</gene>
<name>A0A2Z6ETY7_9BURK</name>